<evidence type="ECO:0008006" key="5">
    <source>
        <dbReference type="Google" id="ProtNLM"/>
    </source>
</evidence>
<dbReference type="PANTHER" id="PTHR10000:SF8">
    <property type="entry name" value="HAD SUPERFAMILY HYDROLASE-LIKE, TYPE 3"/>
    <property type="match status" value="1"/>
</dbReference>
<dbReference type="CDD" id="cd07516">
    <property type="entry name" value="HAD_Pase"/>
    <property type="match status" value="1"/>
</dbReference>
<accession>A0A433ZWS2</accession>
<keyword evidence="1" id="KW-0479">Metal-binding</keyword>
<dbReference type="OrthoDB" id="5498330at2"/>
<dbReference type="InterPro" id="IPR023214">
    <property type="entry name" value="HAD_sf"/>
</dbReference>
<dbReference type="SFLD" id="SFLDG01140">
    <property type="entry name" value="C2.B:_Phosphomannomutase_and_P"/>
    <property type="match status" value="1"/>
</dbReference>
<dbReference type="Gene3D" id="3.30.1240.10">
    <property type="match status" value="1"/>
</dbReference>
<name>A0A433ZWS2_MORMO</name>
<sequence>MTTLAIDLDGTLLHPDNMISEANRRALLALPPETDIVICSARPLRAILSLMNSAGLLPVLQAIGACNGAVIYDCCTQAVLSRTTLSQAVLSALQSLLTTGWHAFGEDALFCPPGEISEYTIHEAELFSLPIQTLAADEILRRTDIIKITLCGKADILHHRAEILRPQLPADISAFFTDQHYFELVPASVSKGSTLHILAERGILRPRTIMAIGDQENDLSLFAAADIRVAMGNAVPALKQAAGYITADCRKDGVAAALQHYMTAFRNGA</sequence>
<dbReference type="InterPro" id="IPR036412">
    <property type="entry name" value="HAD-like_sf"/>
</dbReference>
<comment type="caution">
    <text evidence="3">The sequence shown here is derived from an EMBL/GenBank/DDBJ whole genome shotgun (WGS) entry which is preliminary data.</text>
</comment>
<evidence type="ECO:0000313" key="3">
    <source>
        <dbReference type="EMBL" id="RUT66573.1"/>
    </source>
</evidence>
<dbReference type="PANTHER" id="PTHR10000">
    <property type="entry name" value="PHOSPHOSERINE PHOSPHATASE"/>
    <property type="match status" value="1"/>
</dbReference>
<dbReference type="InterPro" id="IPR006379">
    <property type="entry name" value="HAD-SF_hydro_IIB"/>
</dbReference>
<dbReference type="SFLD" id="SFLDS00003">
    <property type="entry name" value="Haloacid_Dehalogenase"/>
    <property type="match status" value="1"/>
</dbReference>
<dbReference type="NCBIfam" id="TIGR01484">
    <property type="entry name" value="HAD-SF-IIB"/>
    <property type="match status" value="1"/>
</dbReference>
<dbReference type="SUPFAM" id="SSF56784">
    <property type="entry name" value="HAD-like"/>
    <property type="match status" value="1"/>
</dbReference>
<dbReference type="Proteomes" id="UP000286908">
    <property type="component" value="Unassembled WGS sequence"/>
</dbReference>
<dbReference type="Gene3D" id="3.40.50.1000">
    <property type="entry name" value="HAD superfamily/HAD-like"/>
    <property type="match status" value="1"/>
</dbReference>
<gene>
    <name evidence="3" type="ORF">CKG00_09375</name>
</gene>
<evidence type="ECO:0000256" key="2">
    <source>
        <dbReference type="ARBA" id="ARBA00022801"/>
    </source>
</evidence>
<dbReference type="GO" id="GO:0016791">
    <property type="term" value="F:phosphatase activity"/>
    <property type="evidence" value="ECO:0007669"/>
    <property type="project" value="TreeGrafter"/>
</dbReference>
<dbReference type="GO" id="GO:0000287">
    <property type="term" value="F:magnesium ion binding"/>
    <property type="evidence" value="ECO:0007669"/>
    <property type="project" value="UniProtKB-ARBA"/>
</dbReference>
<proteinExistence type="predicted"/>
<dbReference type="GO" id="GO:0005829">
    <property type="term" value="C:cytosol"/>
    <property type="evidence" value="ECO:0007669"/>
    <property type="project" value="TreeGrafter"/>
</dbReference>
<reference evidence="3 4" key="1">
    <citation type="submission" date="2017-08" db="EMBL/GenBank/DDBJ databases">
        <title>Draft genome sequence of pheromone producing symbiont Morganella morganii, of the female New Zealand grass grub Costelytra giveni.</title>
        <authorList>
            <person name="Laugraud A."/>
            <person name="Young S.D."/>
            <person name="Hurst M.H."/>
        </authorList>
    </citation>
    <scope>NUCLEOTIDE SEQUENCE [LARGE SCALE GENOMIC DNA]</scope>
    <source>
        <strain evidence="3 4">MMsCG</strain>
    </source>
</reference>
<dbReference type="InterPro" id="IPR000150">
    <property type="entry name" value="Cof"/>
</dbReference>
<keyword evidence="2" id="KW-0378">Hydrolase</keyword>
<organism evidence="3 4">
    <name type="scientific">Morganella morganii</name>
    <name type="common">Proteus morganii</name>
    <dbReference type="NCBI Taxonomy" id="582"/>
    <lineage>
        <taxon>Bacteria</taxon>
        <taxon>Pseudomonadati</taxon>
        <taxon>Pseudomonadota</taxon>
        <taxon>Gammaproteobacteria</taxon>
        <taxon>Enterobacterales</taxon>
        <taxon>Morganellaceae</taxon>
        <taxon>Morganella</taxon>
    </lineage>
</organism>
<dbReference type="AlphaFoldDB" id="A0A433ZWS2"/>
<dbReference type="NCBIfam" id="TIGR00099">
    <property type="entry name" value="Cof-subfamily"/>
    <property type="match status" value="1"/>
</dbReference>
<evidence type="ECO:0000313" key="4">
    <source>
        <dbReference type="Proteomes" id="UP000286908"/>
    </source>
</evidence>
<dbReference type="EMBL" id="NRQY01000001">
    <property type="protein sequence ID" value="RUT66573.1"/>
    <property type="molecule type" value="Genomic_DNA"/>
</dbReference>
<dbReference type="Pfam" id="PF08282">
    <property type="entry name" value="Hydrolase_3"/>
    <property type="match status" value="1"/>
</dbReference>
<evidence type="ECO:0000256" key="1">
    <source>
        <dbReference type="ARBA" id="ARBA00022723"/>
    </source>
</evidence>
<protein>
    <recommendedName>
        <fullName evidence="5">Cof-type HAD-IIB family hydrolase</fullName>
    </recommendedName>
</protein>